<keyword evidence="1" id="KW-1133">Transmembrane helix</keyword>
<keyword evidence="1" id="KW-0812">Transmembrane</keyword>
<dbReference type="EMBL" id="CP038802">
    <property type="protein sequence ID" value="UTY27575.1"/>
    <property type="molecule type" value="Genomic_DNA"/>
</dbReference>
<evidence type="ECO:0008006" key="4">
    <source>
        <dbReference type="Google" id="ProtNLM"/>
    </source>
</evidence>
<keyword evidence="3" id="KW-1185">Reference proteome</keyword>
<organism evidence="2 3">
    <name type="scientific">Treponema putidum</name>
    <dbReference type="NCBI Taxonomy" id="221027"/>
    <lineage>
        <taxon>Bacteria</taxon>
        <taxon>Pseudomonadati</taxon>
        <taxon>Spirochaetota</taxon>
        <taxon>Spirochaetia</taxon>
        <taxon>Spirochaetales</taxon>
        <taxon>Treponemataceae</taxon>
        <taxon>Treponema</taxon>
    </lineage>
</organism>
<accession>A0ABY5HR01</accession>
<protein>
    <recommendedName>
        <fullName evidence="4">YtxH-like protein</fullName>
    </recommendedName>
</protein>
<keyword evidence="1" id="KW-0472">Membrane</keyword>
<dbReference type="RefSeq" id="WP_255805572.1">
    <property type="nucleotide sequence ID" value="NZ_CP038802.1"/>
</dbReference>
<evidence type="ECO:0000256" key="1">
    <source>
        <dbReference type="SAM" id="Phobius"/>
    </source>
</evidence>
<dbReference type="Proteomes" id="UP001059401">
    <property type="component" value="Chromosome"/>
</dbReference>
<feature type="transmembrane region" description="Helical" evidence="1">
    <location>
        <begin position="12"/>
        <end position="30"/>
    </location>
</feature>
<reference evidence="2" key="1">
    <citation type="submission" date="2019-04" db="EMBL/GenBank/DDBJ databases">
        <title>Whole genome sequencing of oral phylogroup 2 treponemes.</title>
        <authorList>
            <person name="Chan Y."/>
            <person name="Zeng H.H."/>
            <person name="Yu X.L."/>
            <person name="Leung W.K."/>
            <person name="Watt R.M."/>
        </authorList>
    </citation>
    <scope>NUCLEOTIDE SEQUENCE</scope>
    <source>
        <strain evidence="2">OMZ 847</strain>
    </source>
</reference>
<sequence length="98" mass="10794">MKNILSKIVKTVAAVLSAAAAFFVFIFFNNRKKTKQKIDKAKIKAQDKKESVYEKIKKSDGSDLVDNACNANELHAITGKLKQDAAESIQHKISEAGL</sequence>
<proteinExistence type="predicted"/>
<gene>
    <name evidence="2" type="ORF">E4N76_00215</name>
</gene>
<name>A0ABY5HR01_9SPIR</name>
<evidence type="ECO:0000313" key="3">
    <source>
        <dbReference type="Proteomes" id="UP001059401"/>
    </source>
</evidence>
<evidence type="ECO:0000313" key="2">
    <source>
        <dbReference type="EMBL" id="UTY27575.1"/>
    </source>
</evidence>